<keyword evidence="3" id="KW-1185">Reference proteome</keyword>
<dbReference type="PROSITE" id="PS01229">
    <property type="entry name" value="COF_2"/>
    <property type="match status" value="1"/>
</dbReference>
<dbReference type="NCBIfam" id="TIGR00099">
    <property type="entry name" value="Cof-subfamily"/>
    <property type="match status" value="1"/>
</dbReference>
<dbReference type="SFLD" id="SFLDS00003">
    <property type="entry name" value="Haloacid_Dehalogenase"/>
    <property type="match status" value="1"/>
</dbReference>
<dbReference type="Gene3D" id="3.40.50.1000">
    <property type="entry name" value="HAD superfamily/HAD-like"/>
    <property type="match status" value="1"/>
</dbReference>
<dbReference type="SUPFAM" id="SSF56784">
    <property type="entry name" value="HAD-like"/>
    <property type="match status" value="1"/>
</dbReference>
<protein>
    <submittedName>
        <fullName evidence="2">HAD family phosphatase</fullName>
    </submittedName>
</protein>
<evidence type="ECO:0000313" key="3">
    <source>
        <dbReference type="Proteomes" id="UP000830835"/>
    </source>
</evidence>
<dbReference type="PANTHER" id="PTHR10000:SF8">
    <property type="entry name" value="HAD SUPERFAMILY HYDROLASE-LIKE, TYPE 3"/>
    <property type="match status" value="1"/>
</dbReference>
<accession>A0ABT0C7V4</accession>
<dbReference type="InterPro" id="IPR006379">
    <property type="entry name" value="HAD-SF_hydro_IIB"/>
</dbReference>
<dbReference type="EMBL" id="JAFIRA010000004">
    <property type="protein sequence ID" value="MCJ2541819.1"/>
    <property type="molecule type" value="Genomic_DNA"/>
</dbReference>
<organism evidence="2 3">
    <name type="scientific">Thermostichus vulcanus str. 'Rupite'</name>
    <dbReference type="NCBI Taxonomy" id="2813851"/>
    <lineage>
        <taxon>Bacteria</taxon>
        <taxon>Bacillati</taxon>
        <taxon>Cyanobacteriota</taxon>
        <taxon>Cyanophyceae</taxon>
        <taxon>Thermostichales</taxon>
        <taxon>Thermostichaceae</taxon>
        <taxon>Thermostichus</taxon>
    </lineage>
</organism>
<gene>
    <name evidence="2" type="ORF">JX360_02685</name>
</gene>
<comment type="caution">
    <text evidence="2">The sequence shown here is derived from an EMBL/GenBank/DDBJ whole genome shotgun (WGS) entry which is preliminary data.</text>
</comment>
<dbReference type="SFLD" id="SFLDG01140">
    <property type="entry name" value="C2.B:_Phosphomannomutase_and_P"/>
    <property type="match status" value="1"/>
</dbReference>
<dbReference type="InterPro" id="IPR000150">
    <property type="entry name" value="Cof"/>
</dbReference>
<dbReference type="RefSeq" id="WP_244349035.1">
    <property type="nucleotide sequence ID" value="NZ_JAFIRA010000004.1"/>
</dbReference>
<evidence type="ECO:0000256" key="1">
    <source>
        <dbReference type="SAM" id="MobiDB-lite"/>
    </source>
</evidence>
<proteinExistence type="predicted"/>
<dbReference type="PANTHER" id="PTHR10000">
    <property type="entry name" value="PHOSPHOSERINE PHOSPHATASE"/>
    <property type="match status" value="1"/>
</dbReference>
<dbReference type="NCBIfam" id="TIGR01484">
    <property type="entry name" value="HAD-SF-IIB"/>
    <property type="match status" value="1"/>
</dbReference>
<dbReference type="CDD" id="cd07516">
    <property type="entry name" value="HAD_Pase"/>
    <property type="match status" value="1"/>
</dbReference>
<dbReference type="Gene3D" id="3.30.1240.10">
    <property type="match status" value="1"/>
</dbReference>
<dbReference type="InterPro" id="IPR036412">
    <property type="entry name" value="HAD-like_sf"/>
</dbReference>
<dbReference type="Pfam" id="PF08282">
    <property type="entry name" value="Hydrolase_3"/>
    <property type="match status" value="1"/>
</dbReference>
<dbReference type="Proteomes" id="UP000830835">
    <property type="component" value="Unassembled WGS sequence"/>
</dbReference>
<name>A0ABT0C7V4_THEVL</name>
<dbReference type="InterPro" id="IPR023214">
    <property type="entry name" value="HAD_sf"/>
</dbReference>
<evidence type="ECO:0000313" key="2">
    <source>
        <dbReference type="EMBL" id="MCJ2541819.1"/>
    </source>
</evidence>
<sequence>MQTQVAVQPKAQFKEQRQESTSPTQREIRLLVLDIDGTLAGRSNQVSEPVQEAIQKAKAAGVRVAIATGRMHRSAERFHYAIQADMPLCSYQGALIRDPVSQVTLKHWAMDWELAEDVLQRLQDHPLVVHLYIEDQLYLRELSPLSQAYAQRSQVPFQLLSDKQRGQKPTKILAMSEDVDLISELLGSLRQQYSREQLYLTRSEPMFLEATHPAVNKGNAVRFLAEEVLGLSADQVMAIGDSDNDIEMIQYAGIGVAMGNASAALLPHADWVAPSVDQDGVAAAIETFILS</sequence>
<reference evidence="2" key="1">
    <citation type="submission" date="2021-02" db="EMBL/GenBank/DDBJ databases">
        <title>The CRISPR/cas machinery reduction and long-range gene transfer in the hot spring cyanobacterium Synechococcus.</title>
        <authorList>
            <person name="Dvorak P."/>
            <person name="Jahodarova E."/>
            <person name="Hasler P."/>
            <person name="Poulickova A."/>
        </authorList>
    </citation>
    <scope>NUCLEOTIDE SEQUENCE</scope>
    <source>
        <strain evidence="2">Rupite</strain>
    </source>
</reference>
<feature type="region of interest" description="Disordered" evidence="1">
    <location>
        <begin position="1"/>
        <end position="24"/>
    </location>
</feature>